<comment type="caution">
    <text evidence="3">The sequence shown here is derived from an EMBL/GenBank/DDBJ whole genome shotgun (WGS) entry which is preliminary data.</text>
</comment>
<accession>A0A0P6X8N5</accession>
<gene>
    <name evidence="3" type="ORF">ADN01_14995</name>
</gene>
<reference evidence="3 4" key="1">
    <citation type="submission" date="2015-07" db="EMBL/GenBank/DDBJ databases">
        <title>Genome sequence of Levilinea saccharolytica DSM 16555.</title>
        <authorList>
            <person name="Hemp J."/>
            <person name="Ward L.M."/>
            <person name="Pace L.A."/>
            <person name="Fischer W.W."/>
        </authorList>
    </citation>
    <scope>NUCLEOTIDE SEQUENCE [LARGE SCALE GENOMIC DNA]</scope>
    <source>
        <strain evidence="3 4">KIBI-1</strain>
    </source>
</reference>
<name>A0A0P6X8N5_9CHLR</name>
<dbReference type="InterPro" id="IPR052169">
    <property type="entry name" value="CW_Biosynth-Accessory"/>
</dbReference>
<comment type="similarity">
    <text evidence="1">Belongs to the CapA family.</text>
</comment>
<dbReference type="SMART" id="SM00854">
    <property type="entry name" value="PGA_cap"/>
    <property type="match status" value="1"/>
</dbReference>
<dbReference type="AlphaFoldDB" id="A0A0P6X8N5"/>
<dbReference type="Pfam" id="PF09587">
    <property type="entry name" value="PGA_cap"/>
    <property type="match status" value="1"/>
</dbReference>
<keyword evidence="4" id="KW-1185">Reference proteome</keyword>
<dbReference type="InterPro" id="IPR019079">
    <property type="entry name" value="Capsule_synth_CapA"/>
</dbReference>
<dbReference type="PANTHER" id="PTHR33393:SF13">
    <property type="entry name" value="PGA BIOSYNTHESIS PROTEIN CAPA"/>
    <property type="match status" value="1"/>
</dbReference>
<dbReference type="Proteomes" id="UP000050501">
    <property type="component" value="Unassembled WGS sequence"/>
</dbReference>
<evidence type="ECO:0000313" key="3">
    <source>
        <dbReference type="EMBL" id="KPL78496.1"/>
    </source>
</evidence>
<organism evidence="3 4">
    <name type="scientific">Levilinea saccharolytica</name>
    <dbReference type="NCBI Taxonomy" id="229921"/>
    <lineage>
        <taxon>Bacteria</taxon>
        <taxon>Bacillati</taxon>
        <taxon>Chloroflexota</taxon>
        <taxon>Anaerolineae</taxon>
        <taxon>Anaerolineales</taxon>
        <taxon>Anaerolineaceae</taxon>
        <taxon>Levilinea</taxon>
    </lineage>
</organism>
<evidence type="ECO:0000313" key="4">
    <source>
        <dbReference type="Proteomes" id="UP000050501"/>
    </source>
</evidence>
<dbReference type="PANTHER" id="PTHR33393">
    <property type="entry name" value="POLYGLUTAMINE SYNTHESIS ACCESSORY PROTEIN RV0574C-RELATED"/>
    <property type="match status" value="1"/>
</dbReference>
<dbReference type="SUPFAM" id="SSF56300">
    <property type="entry name" value="Metallo-dependent phosphatases"/>
    <property type="match status" value="1"/>
</dbReference>
<evidence type="ECO:0000256" key="1">
    <source>
        <dbReference type="ARBA" id="ARBA00005662"/>
    </source>
</evidence>
<dbReference type="InterPro" id="IPR029052">
    <property type="entry name" value="Metallo-depent_PP-like"/>
</dbReference>
<dbReference type="STRING" id="229921.ADN01_14995"/>
<evidence type="ECO:0000259" key="2">
    <source>
        <dbReference type="SMART" id="SM00854"/>
    </source>
</evidence>
<feature type="domain" description="Capsule synthesis protein CapA" evidence="2">
    <location>
        <begin position="229"/>
        <end position="469"/>
    </location>
</feature>
<sequence>MVLSACIPAQAAPDTPVLTSTAASSLERIEQTATVPAEAAPVRVWVGEEVPPALARSVKLGDGAVWASSSAEADVRLGLAESGAEGPEAQWVYVLAAPFPTVEDEVSAAALRSAWQGKTMLGGHALRMSAATSAALEGLWGQAGAEAVEILPEGELLAAAWGKQPGWVVIPFEALSPRWKVLRVGGQSPLDAGFSAENYALTVPYRWTGEIPAGLSWAKTNREAGRMTSLVLTGTTALVRQVALRMEEKGVDYPGLKIGDWLREADITHVSNEVPFDSNCPPAVPLRREMRFCSDPKYMELLSGLGVDVVELTGNHLMDWGPEAMLETMDVYAAHDVPTYGGGRNLEEAQAVLEMEHNGNQLAFVGCNVMGPEVDWATETTPGSAPCDLDALEAQVRALAQAGKLPIVTFQHFELDDFRPQSAQRIDFQRMAAAGAVIVSGSQAHHAQTMTFVGDSLVHYGLGNLFFDQMTKANRPAFIDRHIFYDGRYVGTELMTILLEDGAQPRPMTAEERRVFLGKVFGAAVWPKVTP</sequence>
<proteinExistence type="inferred from homology"/>
<dbReference type="EMBL" id="LGCM01000055">
    <property type="protein sequence ID" value="KPL78496.1"/>
    <property type="molecule type" value="Genomic_DNA"/>
</dbReference>
<protein>
    <recommendedName>
        <fullName evidence="2">Capsule synthesis protein CapA domain-containing protein</fullName>
    </recommendedName>
</protein>